<gene>
    <name evidence="1" type="ORF">RHOFW104T7_14435</name>
</gene>
<proteinExistence type="predicted"/>
<keyword evidence="2" id="KW-1185">Reference proteome</keyword>
<dbReference type="Proteomes" id="UP000076131">
    <property type="component" value="Unassembled WGS sequence"/>
</dbReference>
<evidence type="ECO:0000313" key="2">
    <source>
        <dbReference type="Proteomes" id="UP000076131"/>
    </source>
</evidence>
<reference evidence="1 2" key="1">
    <citation type="journal article" date="2016" name="MBio">
        <title>Lateral Gene Transfer in a Heavy Metal-Contaminated-Groundwater Microbial Community.</title>
        <authorList>
            <person name="Hemme C.L."/>
            <person name="Green S.J."/>
            <person name="Rishishwar L."/>
            <person name="Prakash O."/>
            <person name="Pettenato A."/>
            <person name="Chakraborty R."/>
            <person name="Deutschbauer A.M."/>
            <person name="Van Nostrand J.D."/>
            <person name="Wu L."/>
            <person name="He Z."/>
            <person name="Jordan I.K."/>
            <person name="Hazen T.C."/>
            <person name="Arkin A.P."/>
            <person name="Kostka J.E."/>
            <person name="Zhou J."/>
        </authorList>
    </citation>
    <scope>NUCLEOTIDE SEQUENCE [LARGE SCALE GENOMIC DNA]</scope>
    <source>
        <strain evidence="1 2">FW104-T7</strain>
    </source>
</reference>
<sequence>MCTDRLLGTAREPRPDYPAIGLQSAEIAGRHRGFAGHSARPIESGEATWSHSGCRNGGPRYRDMQAFHPLKCADAHEKARVRCPGFSAGDTTDNLSSEHRD</sequence>
<dbReference type="AlphaFoldDB" id="A0A154QGJ7"/>
<evidence type="ECO:0000313" key="1">
    <source>
        <dbReference type="EMBL" id="KZC23369.1"/>
    </source>
</evidence>
<organism evidence="1 2">
    <name type="scientific">Rhodanobacter thiooxydans</name>
    <dbReference type="NCBI Taxonomy" id="416169"/>
    <lineage>
        <taxon>Bacteria</taxon>
        <taxon>Pseudomonadati</taxon>
        <taxon>Pseudomonadota</taxon>
        <taxon>Gammaproteobacteria</taxon>
        <taxon>Lysobacterales</taxon>
        <taxon>Rhodanobacteraceae</taxon>
        <taxon>Rhodanobacter</taxon>
    </lineage>
</organism>
<dbReference type="EMBL" id="LVJS01000047">
    <property type="protein sequence ID" value="KZC23369.1"/>
    <property type="molecule type" value="Genomic_DNA"/>
</dbReference>
<dbReference type="STRING" id="416169.RHOFW104T7_14435"/>
<comment type="caution">
    <text evidence="1">The sequence shown here is derived from an EMBL/GenBank/DDBJ whole genome shotgun (WGS) entry which is preliminary data.</text>
</comment>
<accession>A0A154QGJ7</accession>
<name>A0A154QGJ7_9GAMM</name>
<protein>
    <submittedName>
        <fullName evidence="1">Uncharacterized protein</fullName>
    </submittedName>
</protein>